<dbReference type="InterPro" id="IPR036864">
    <property type="entry name" value="Zn2-C6_fun-type_DNA-bd_sf"/>
</dbReference>
<feature type="region of interest" description="Disordered" evidence="7">
    <location>
        <begin position="1"/>
        <end position="24"/>
    </location>
</feature>
<dbReference type="EMBL" id="JAAMPI010000175">
    <property type="protein sequence ID" value="KAF4634561.1"/>
    <property type="molecule type" value="Genomic_DNA"/>
</dbReference>
<dbReference type="PROSITE" id="PS50048">
    <property type="entry name" value="ZN2_CY6_FUNGAL_2"/>
    <property type="match status" value="1"/>
</dbReference>
<organism evidence="9 10">
    <name type="scientific">Cudoniella acicularis</name>
    <dbReference type="NCBI Taxonomy" id="354080"/>
    <lineage>
        <taxon>Eukaryota</taxon>
        <taxon>Fungi</taxon>
        <taxon>Dikarya</taxon>
        <taxon>Ascomycota</taxon>
        <taxon>Pezizomycotina</taxon>
        <taxon>Leotiomycetes</taxon>
        <taxon>Helotiales</taxon>
        <taxon>Tricladiaceae</taxon>
        <taxon>Cudoniella</taxon>
    </lineage>
</organism>
<feature type="region of interest" description="Disordered" evidence="7">
    <location>
        <begin position="49"/>
        <end position="74"/>
    </location>
</feature>
<dbReference type="AlphaFoldDB" id="A0A8H4RSD5"/>
<keyword evidence="4" id="KW-0238">DNA-binding</keyword>
<keyword evidence="10" id="KW-1185">Reference proteome</keyword>
<dbReference type="GO" id="GO:0008270">
    <property type="term" value="F:zinc ion binding"/>
    <property type="evidence" value="ECO:0007669"/>
    <property type="project" value="InterPro"/>
</dbReference>
<evidence type="ECO:0000256" key="6">
    <source>
        <dbReference type="ARBA" id="ARBA00023242"/>
    </source>
</evidence>
<dbReference type="InterPro" id="IPR052360">
    <property type="entry name" value="Transcr_Regulatory_Proteins"/>
</dbReference>
<keyword evidence="1" id="KW-0479">Metal-binding</keyword>
<comment type="caution">
    <text evidence="9">The sequence shown here is derived from an EMBL/GenBank/DDBJ whole genome shotgun (WGS) entry which is preliminary data.</text>
</comment>
<evidence type="ECO:0000256" key="5">
    <source>
        <dbReference type="ARBA" id="ARBA00023163"/>
    </source>
</evidence>
<keyword evidence="2" id="KW-0862">Zinc</keyword>
<dbReference type="PANTHER" id="PTHR36206:SF4">
    <property type="entry name" value="HYPOTHETICAL CONSERVED PROTEIN (EUROFUNG)-RELATED"/>
    <property type="match status" value="1"/>
</dbReference>
<dbReference type="Gene3D" id="4.10.240.10">
    <property type="entry name" value="Zn(2)-C6 fungal-type DNA-binding domain"/>
    <property type="match status" value="1"/>
</dbReference>
<evidence type="ECO:0000256" key="3">
    <source>
        <dbReference type="ARBA" id="ARBA00023015"/>
    </source>
</evidence>
<name>A0A8H4RSD5_9HELO</name>
<dbReference type="GO" id="GO:0000981">
    <property type="term" value="F:DNA-binding transcription factor activity, RNA polymerase II-specific"/>
    <property type="evidence" value="ECO:0007669"/>
    <property type="project" value="InterPro"/>
</dbReference>
<dbReference type="Pfam" id="PF00172">
    <property type="entry name" value="Zn_clus"/>
    <property type="match status" value="1"/>
</dbReference>
<gene>
    <name evidence="9" type="ORF">G7Y89_g3537</name>
</gene>
<dbReference type="InterPro" id="IPR001138">
    <property type="entry name" value="Zn2Cys6_DnaBD"/>
</dbReference>
<proteinExistence type="predicted"/>
<dbReference type="SUPFAM" id="SSF57701">
    <property type="entry name" value="Zn2/Cys6 DNA-binding domain"/>
    <property type="match status" value="1"/>
</dbReference>
<evidence type="ECO:0000259" key="8">
    <source>
        <dbReference type="PROSITE" id="PS50048"/>
    </source>
</evidence>
<accession>A0A8H4RSD5</accession>
<keyword evidence="5" id="KW-0804">Transcription</keyword>
<feature type="compositionally biased region" description="Acidic residues" evidence="7">
    <location>
        <begin position="1"/>
        <end position="10"/>
    </location>
</feature>
<dbReference type="SMART" id="SM00066">
    <property type="entry name" value="GAL4"/>
    <property type="match status" value="1"/>
</dbReference>
<dbReference type="PROSITE" id="PS00463">
    <property type="entry name" value="ZN2_CY6_FUNGAL_1"/>
    <property type="match status" value="1"/>
</dbReference>
<evidence type="ECO:0000256" key="1">
    <source>
        <dbReference type="ARBA" id="ARBA00022723"/>
    </source>
</evidence>
<keyword evidence="3" id="KW-0805">Transcription regulation</keyword>
<protein>
    <recommendedName>
        <fullName evidence="8">Zn(2)-C6 fungal-type domain-containing protein</fullName>
    </recommendedName>
</protein>
<evidence type="ECO:0000313" key="10">
    <source>
        <dbReference type="Proteomes" id="UP000566819"/>
    </source>
</evidence>
<dbReference type="OrthoDB" id="3172332at2759"/>
<evidence type="ECO:0000256" key="2">
    <source>
        <dbReference type="ARBA" id="ARBA00022833"/>
    </source>
</evidence>
<evidence type="ECO:0000256" key="4">
    <source>
        <dbReference type="ARBA" id="ARBA00023125"/>
    </source>
</evidence>
<reference evidence="9 10" key="1">
    <citation type="submission" date="2020-03" db="EMBL/GenBank/DDBJ databases">
        <title>Draft Genome Sequence of Cudoniella acicularis.</title>
        <authorList>
            <person name="Buettner E."/>
            <person name="Kellner H."/>
        </authorList>
    </citation>
    <scope>NUCLEOTIDE SEQUENCE [LARGE SCALE GENOMIC DNA]</scope>
    <source>
        <strain evidence="9 10">DSM 108380</strain>
    </source>
</reference>
<dbReference type="GO" id="GO:0003677">
    <property type="term" value="F:DNA binding"/>
    <property type="evidence" value="ECO:0007669"/>
    <property type="project" value="UniProtKB-KW"/>
</dbReference>
<dbReference type="Proteomes" id="UP000566819">
    <property type="component" value="Unassembled WGS sequence"/>
</dbReference>
<dbReference type="PANTHER" id="PTHR36206">
    <property type="entry name" value="ASPERCRYPTIN BIOSYNTHESIS CLUSTER-SPECIFIC TRANSCRIPTION REGULATOR ATNN-RELATED"/>
    <property type="match status" value="1"/>
</dbReference>
<feature type="compositionally biased region" description="Basic residues" evidence="7">
    <location>
        <begin position="14"/>
        <end position="23"/>
    </location>
</feature>
<sequence>MTGPTLEEDSSQGKKPRASKPKVKTGCLTCKARRVKCDETKPECLRCSNFGRKCGGYPSREESPPPKKPTHLGPRRLLSKAMQVGPSRSPSPSPMPLPTPAVSTIHSSLPAGVTFQDEREYQYFCHFRDHTSIEFSAGFEPTLWNVLVLQACDNASIRQLATATAALNLAMGSSQNMGEFEKDSHHQYALQQYGEALKGIREMVASGQDSIRIALISALLIFCFESLHNELGRGIVHIQSAVEMIVKRISDAPQSFYFPRVKTLGIRESSRIEDDLLTAFMRLDQPTLTLLGRREDTLVVSNRIFNVLFSQEHLEIPRGFATIGEARVYLEDIRWRVLSTGQPRQLLPGFQATNQDSSNMGFSGLTLKLKEWYESSGILNASSDQSIELAHWHDAFSALLNHAMSPAGDFIFIPAVTLHIQALSTGLLADGYFSLSGSEAITEASSSRAESRFPTIHAVLRLARRMIDHPNFTKGFVFDIGTIPSLVSIVMLCPERQLRWEALDVLKSMRPRKEAVWDSAIAAEEGQRFLEDKDRAAGLDMIDPDLLGSR</sequence>
<evidence type="ECO:0000313" key="9">
    <source>
        <dbReference type="EMBL" id="KAF4634561.1"/>
    </source>
</evidence>
<feature type="domain" description="Zn(2)-C6 fungal-type" evidence="8">
    <location>
        <begin position="26"/>
        <end position="54"/>
    </location>
</feature>
<evidence type="ECO:0000256" key="7">
    <source>
        <dbReference type="SAM" id="MobiDB-lite"/>
    </source>
</evidence>
<keyword evidence="6" id="KW-0539">Nucleus</keyword>